<dbReference type="GO" id="GO:0008168">
    <property type="term" value="F:methyltransferase activity"/>
    <property type="evidence" value="ECO:0007669"/>
    <property type="project" value="TreeGrafter"/>
</dbReference>
<comment type="caution">
    <text evidence="1">The sequence shown here is derived from an EMBL/GenBank/DDBJ whole genome shotgun (WGS) entry which is preliminary data.</text>
</comment>
<evidence type="ECO:0000313" key="2">
    <source>
        <dbReference type="Proteomes" id="UP000886885"/>
    </source>
</evidence>
<dbReference type="AlphaFoldDB" id="A0A8X8CM96"/>
<accession>A0A8X8CM96</accession>
<dbReference type="Proteomes" id="UP000886885">
    <property type="component" value="Chromosome 10A"/>
</dbReference>
<dbReference type="PANTHER" id="PTHR43675:SF25">
    <property type="entry name" value="CYCLOPROPANE FATTY ACID SYNTHASE"/>
    <property type="match status" value="1"/>
</dbReference>
<sequence length="488" mass="55742">MFSWDIPSREIESFIIYTPPVASMAAANCSAVETLAALIHGKQMAPSRLEAWARLFVTKFLESHISTDRLILEEDGGATFTFEGTGKKCSLEVVLKVHSPQFYWKVTTRADIGLADAYIDGEFSFADKDQGLLHLIMVLIANRDANKSISKANKKRGWWTPSLFTAGIASAKFFLQHVLRQNTLTQARRNISRHYDLSTEVFSLFLGETMAYSCAIFKTEDEDLNTAQLRKISTLIEKARIDKKHEILDIGCGWGTFVIEVVKQTGCKYTGLTLSVEQLKYAEMKVKEAGLQDNIRLLLCDYRELPKGYKYDRIVSCEMWVMNTWRIFLAAASQHWQKMGFLFYSKNGCFFPQSTSIADERYDEYWRSSDFIKEYIFPGGCLPSLSRITSAMGVASRFSVEHVENIGSHYYLTLRCCKNYFLENKSKILAMGFDEKFIRTWEYYFDYGASGFKSCTLLNYQIVFSRPGNVGVLGDPYKGFPSSYRHLL</sequence>
<dbReference type="EMBL" id="JAAWWB010000019">
    <property type="protein sequence ID" value="KAG6759199.1"/>
    <property type="molecule type" value="Genomic_DNA"/>
</dbReference>
<keyword evidence="2" id="KW-1185">Reference proteome</keyword>
<reference evidence="1" key="1">
    <citation type="journal article" date="2020" name="bioRxiv">
        <title>Hybrid origin of Populus tomentosa Carr. identified through genome sequencing and phylogenomic analysis.</title>
        <authorList>
            <person name="An X."/>
            <person name="Gao K."/>
            <person name="Chen Z."/>
            <person name="Li J."/>
            <person name="Yang X."/>
            <person name="Yang X."/>
            <person name="Zhou J."/>
            <person name="Guo T."/>
            <person name="Zhao T."/>
            <person name="Huang S."/>
            <person name="Miao D."/>
            <person name="Khan W.U."/>
            <person name="Rao P."/>
            <person name="Ye M."/>
            <person name="Lei B."/>
            <person name="Liao W."/>
            <person name="Wang J."/>
            <person name="Ji L."/>
            <person name="Li Y."/>
            <person name="Guo B."/>
            <person name="Mustafa N.S."/>
            <person name="Li S."/>
            <person name="Yun Q."/>
            <person name="Keller S.R."/>
            <person name="Mao J."/>
            <person name="Zhang R."/>
            <person name="Strauss S.H."/>
        </authorList>
    </citation>
    <scope>NUCLEOTIDE SEQUENCE</scope>
    <source>
        <strain evidence="1">GM15</strain>
        <tissue evidence="1">Leaf</tissue>
    </source>
</reference>
<gene>
    <name evidence="1" type="ORF">POTOM_035671</name>
</gene>
<proteinExistence type="predicted"/>
<dbReference type="InterPro" id="IPR026669">
    <property type="entry name" value="Arsenite_MeTrfase-like"/>
</dbReference>
<dbReference type="OrthoDB" id="5977668at2759"/>
<name>A0A8X8CM96_POPTO</name>
<dbReference type="Pfam" id="PF02353">
    <property type="entry name" value="CMAS"/>
    <property type="match status" value="1"/>
</dbReference>
<dbReference type="PANTHER" id="PTHR43675">
    <property type="entry name" value="ARSENITE METHYLTRANSFERASE"/>
    <property type="match status" value="1"/>
</dbReference>
<evidence type="ECO:0000313" key="1">
    <source>
        <dbReference type="EMBL" id="KAG6759199.1"/>
    </source>
</evidence>
<organism evidence="1 2">
    <name type="scientific">Populus tomentosa</name>
    <name type="common">Chinese white poplar</name>
    <dbReference type="NCBI Taxonomy" id="118781"/>
    <lineage>
        <taxon>Eukaryota</taxon>
        <taxon>Viridiplantae</taxon>
        <taxon>Streptophyta</taxon>
        <taxon>Embryophyta</taxon>
        <taxon>Tracheophyta</taxon>
        <taxon>Spermatophyta</taxon>
        <taxon>Magnoliopsida</taxon>
        <taxon>eudicotyledons</taxon>
        <taxon>Gunneridae</taxon>
        <taxon>Pentapetalae</taxon>
        <taxon>rosids</taxon>
        <taxon>fabids</taxon>
        <taxon>Malpighiales</taxon>
        <taxon>Salicaceae</taxon>
        <taxon>Saliceae</taxon>
        <taxon>Populus</taxon>
    </lineage>
</organism>
<dbReference type="CDD" id="cd02440">
    <property type="entry name" value="AdoMet_MTases"/>
    <property type="match status" value="1"/>
</dbReference>
<protein>
    <submittedName>
        <fullName evidence="1">Uncharacterized protein</fullName>
    </submittedName>
</protein>